<keyword evidence="1" id="KW-0418">Kinase</keyword>
<name>A0A5A7TBT0_CUCMM</name>
<evidence type="ECO:0000313" key="1">
    <source>
        <dbReference type="EMBL" id="KAA0039486.1"/>
    </source>
</evidence>
<gene>
    <name evidence="1" type="ORF">E6C27_scaffold64G003060</name>
</gene>
<sequence length="79" mass="8671">MDDVGRRSSTFFSAGVVILRILQRYSAEESWVENVLRRRGSSVEGFFVGGVFVGGVFDSSTQCGGMDLCERDGSEGRVR</sequence>
<dbReference type="Proteomes" id="UP000321393">
    <property type="component" value="Unassembled WGS sequence"/>
</dbReference>
<dbReference type="AlphaFoldDB" id="A0A5A7TBT0"/>
<dbReference type="EMBL" id="SSTE01018412">
    <property type="protein sequence ID" value="KAA0039486.1"/>
    <property type="molecule type" value="Genomic_DNA"/>
</dbReference>
<organism evidence="1 2">
    <name type="scientific">Cucumis melo var. makuwa</name>
    <name type="common">Oriental melon</name>
    <dbReference type="NCBI Taxonomy" id="1194695"/>
    <lineage>
        <taxon>Eukaryota</taxon>
        <taxon>Viridiplantae</taxon>
        <taxon>Streptophyta</taxon>
        <taxon>Embryophyta</taxon>
        <taxon>Tracheophyta</taxon>
        <taxon>Spermatophyta</taxon>
        <taxon>Magnoliopsida</taxon>
        <taxon>eudicotyledons</taxon>
        <taxon>Gunneridae</taxon>
        <taxon>Pentapetalae</taxon>
        <taxon>rosids</taxon>
        <taxon>fabids</taxon>
        <taxon>Cucurbitales</taxon>
        <taxon>Cucurbitaceae</taxon>
        <taxon>Benincaseae</taxon>
        <taxon>Cucumis</taxon>
    </lineage>
</organism>
<evidence type="ECO:0000313" key="2">
    <source>
        <dbReference type="Proteomes" id="UP000321393"/>
    </source>
</evidence>
<comment type="caution">
    <text evidence="1">The sequence shown here is derived from an EMBL/GenBank/DDBJ whole genome shotgun (WGS) entry which is preliminary data.</text>
</comment>
<accession>A0A5A7TBT0</accession>
<keyword evidence="1" id="KW-0675">Receptor</keyword>
<protein>
    <submittedName>
        <fullName evidence="1">Wall-associated receptor kinase 2-like</fullName>
    </submittedName>
</protein>
<dbReference type="GO" id="GO:0016301">
    <property type="term" value="F:kinase activity"/>
    <property type="evidence" value="ECO:0007669"/>
    <property type="project" value="UniProtKB-KW"/>
</dbReference>
<keyword evidence="1" id="KW-0808">Transferase</keyword>
<proteinExistence type="predicted"/>
<reference evidence="1 2" key="1">
    <citation type="submission" date="2019-08" db="EMBL/GenBank/DDBJ databases">
        <title>Draft genome sequences of two oriental melons (Cucumis melo L. var makuwa).</title>
        <authorList>
            <person name="Kwon S.-Y."/>
        </authorList>
    </citation>
    <scope>NUCLEOTIDE SEQUENCE [LARGE SCALE GENOMIC DNA]</scope>
    <source>
        <strain evidence="2">cv. SW 3</strain>
        <tissue evidence="1">Leaf</tissue>
    </source>
</reference>